<reference evidence="2" key="1">
    <citation type="submission" date="2021-05" db="EMBL/GenBank/DDBJ databases">
        <authorList>
            <person name="Alioto T."/>
            <person name="Alioto T."/>
            <person name="Gomez Garrido J."/>
        </authorList>
    </citation>
    <scope>NUCLEOTIDE SEQUENCE</scope>
</reference>
<dbReference type="AlphaFoldDB" id="A0A8D8I9R3"/>
<organism evidence="2">
    <name type="scientific">Culex pipiens</name>
    <name type="common">House mosquito</name>
    <dbReference type="NCBI Taxonomy" id="7175"/>
    <lineage>
        <taxon>Eukaryota</taxon>
        <taxon>Metazoa</taxon>
        <taxon>Ecdysozoa</taxon>
        <taxon>Arthropoda</taxon>
        <taxon>Hexapoda</taxon>
        <taxon>Insecta</taxon>
        <taxon>Pterygota</taxon>
        <taxon>Neoptera</taxon>
        <taxon>Endopterygota</taxon>
        <taxon>Diptera</taxon>
        <taxon>Nematocera</taxon>
        <taxon>Culicoidea</taxon>
        <taxon>Culicidae</taxon>
        <taxon>Culicinae</taxon>
        <taxon>Culicini</taxon>
        <taxon>Culex</taxon>
        <taxon>Culex</taxon>
    </lineage>
</organism>
<keyword evidence="1" id="KW-1133">Transmembrane helix</keyword>
<accession>A0A8D8I9R3</accession>
<dbReference type="EMBL" id="HBUE01240304">
    <property type="protein sequence ID" value="CAG6549229.1"/>
    <property type="molecule type" value="Transcribed_RNA"/>
</dbReference>
<evidence type="ECO:0000313" key="2">
    <source>
        <dbReference type="EMBL" id="CAG6549229.1"/>
    </source>
</evidence>
<keyword evidence="1" id="KW-0812">Transmembrane</keyword>
<proteinExistence type="predicted"/>
<name>A0A8D8I9R3_CULPI</name>
<keyword evidence="1" id="KW-0472">Membrane</keyword>
<dbReference type="EMBL" id="HBUE01347317">
    <property type="protein sequence ID" value="CAG6601494.1"/>
    <property type="molecule type" value="Transcribed_RNA"/>
</dbReference>
<dbReference type="EMBL" id="HBUE01240303">
    <property type="protein sequence ID" value="CAG6549227.1"/>
    <property type="molecule type" value="Transcribed_RNA"/>
</dbReference>
<protein>
    <submittedName>
        <fullName evidence="2">(northern house mosquito) hypothetical protein</fullName>
    </submittedName>
</protein>
<dbReference type="EMBL" id="HBUE01347316">
    <property type="protein sequence ID" value="CAG6601492.1"/>
    <property type="molecule type" value="Transcribed_RNA"/>
</dbReference>
<feature type="transmembrane region" description="Helical" evidence="1">
    <location>
        <begin position="21"/>
        <end position="50"/>
    </location>
</feature>
<sequence>MSRDLFECSPPPPVFDDADDVVLLLGWVLPTVECSAIAAFFLFFGIVTAFGGNRGSRRKKEGVWSARMHSRWMDGSSDEDTNVLGDTFIFILLAHLRARHVYFFFL</sequence>
<evidence type="ECO:0000256" key="1">
    <source>
        <dbReference type="SAM" id="Phobius"/>
    </source>
</evidence>